<feature type="coiled-coil region" evidence="1">
    <location>
        <begin position="694"/>
        <end position="898"/>
    </location>
</feature>
<dbReference type="EMBL" id="HBUF01623748">
    <property type="protein sequence ID" value="CAG6781604.1"/>
    <property type="molecule type" value="Transcribed_RNA"/>
</dbReference>
<feature type="region of interest" description="Disordered" evidence="2">
    <location>
        <begin position="514"/>
        <end position="644"/>
    </location>
</feature>
<name>A0A8D9F9R6_9HEMI</name>
<sequence>MSNKTTSSSTGNPCDTIGKLQDKLRKLKAQLEYATQNYNDRTATLQTELDNERTAKRQLTRDQKKAVKAVRDEETKKCQCLLEQIRAQLTLKFKEDLEKERQRLTDKYQVKKKSTATDTGNRFSRLFKVGDATAAKSKTSHVKDLVRRLNGLQTGPSSSTSGKQSNKCVTKTPNSCLTTISNTNNNQSSHTKSSTLMSTDSQTPSCRPDSADTESVTEEPIVPQIIVPNQDCNDSILPNDSLTEDGAMDDRNSVINSWTKGVGVETLYTLLSNAHLELQRAHLILQSNLRKEQRMRKHLDDKVRHLNALLLTHKSKQHLLINPINSSLAQQLDDCKERESKLLEQLQELNDQNELLEFRVLELEQCTGVEHTLTKRTVSRTPDTDISDSGVISLSPSEDIYCSDTDLHDISSKLEPSTSSMGGDVKERLSLLCQNLDNVSERIIVQQAINLLRHYESRISGMEATVSNMCQEVAMCRSMSCIEDTPPPPPLSATPSPPIDRKASTHRIIATVLPFSGHPSSSPEQINFQYSSSPSEDYSQYSAQHSHYPLENLSSGAHSQYSSGENQSIAPHPHSLTSQSNILTNQSSNSLTNHSSHSSSLTSHDRTPTSNSSNPSHSSPLPPNSHPSYPTSLPSTHLEEEMDGEGMDEDLMTIESPFRKLFRGDDSMQESGIYFEDEDLGFHCQSTQTDAANQSRLSEELRKLAQIRQKLEQEQGREKYFKPIQQDKSKIMCSRQELEYYKEEMERLERRLQLYESCGEEQNCRLKEMLERDEVLKKQIMRLEEDNLKLRRENEFLDMEKCEYEELENDTRLQYQRLEVQLNSINEKKHELQTQLSQNIRLIHNLKSNIETNDKIKAEAQTRLEEAESRIASLDTTLSCYEATLNKCEQKNFELEEKEIEMKYRIYLLENILPVLISFHLYRLVERSRAYWTTRRISCKNSNETLAISCDTSSTNSPVQPVFPACPTVDRLENSNENNPKRIEDDDLLTESNPNLTTSHVETFIETCHIQTQTDDIACNNESDEIRDSIVQSDENNLETNTHNQLVSNRRISLTESESHEQSIYCENCTNNNNTSVLNNDKIEELDRMIADLKIKEKLYEQTMSEADEMFSNMTLEYRVQIENLENQLNATSIELKSMKRELEKEREENDRVTNGSVDLMKQIKVKEGEKKQLNNMLDCLRLQLEEEREESLKFKQEISSFKKLFETEKSKCKELEIDLKEANSEIKDLESRVENKMKSYEKEIDKLCKKLEDMAVTNGELKEEVDTLENVVKELRVALNHERYKRDTLKTEMSDELQAKAQELSDLRRTIQGMGLKSTAQEIEEALASMEQQGEEDGCHLSITEIPDQLERLTEKLADSQDHTKTCESCKTNLSAIVQDLMDQISCIKTSRMCQGPHSTEPLSLTSSKDLSFITPNTSTPSSLLEMKCREKDTLIFNLAFELKQLADRNLWVRYPALVDNLRKTISHCPDFTRAVLVQYLNGKLAVTPKFSDKSPLDLKIIKAVGSNSLLIVWKPPPPHCNVLEFLVYINGAYLRNIYAEQGRALLHPVDIQQISKPIQVTLMSADAKYPSASAYYC</sequence>
<feature type="compositionally biased region" description="Polar residues" evidence="2">
    <location>
        <begin position="151"/>
        <end position="177"/>
    </location>
</feature>
<feature type="compositionally biased region" description="Basic and acidic residues" evidence="2">
    <location>
        <begin position="970"/>
        <end position="984"/>
    </location>
</feature>
<feature type="compositionally biased region" description="Low complexity" evidence="2">
    <location>
        <begin position="530"/>
        <end position="542"/>
    </location>
</feature>
<evidence type="ECO:0000313" key="3">
    <source>
        <dbReference type="EMBL" id="CAG6781604.1"/>
    </source>
</evidence>
<feature type="coiled-coil region" evidence="1">
    <location>
        <begin position="1083"/>
        <end position="1337"/>
    </location>
</feature>
<accession>A0A8D9F9R6</accession>
<protein>
    <submittedName>
        <fullName evidence="3">Uncharacterized protein</fullName>
    </submittedName>
</protein>
<feature type="region of interest" description="Disordered" evidence="2">
    <location>
        <begin position="148"/>
        <end position="219"/>
    </location>
</feature>
<organism evidence="3">
    <name type="scientific">Cacopsylla melanoneura</name>
    <dbReference type="NCBI Taxonomy" id="428564"/>
    <lineage>
        <taxon>Eukaryota</taxon>
        <taxon>Metazoa</taxon>
        <taxon>Ecdysozoa</taxon>
        <taxon>Arthropoda</taxon>
        <taxon>Hexapoda</taxon>
        <taxon>Insecta</taxon>
        <taxon>Pterygota</taxon>
        <taxon>Neoptera</taxon>
        <taxon>Paraneoptera</taxon>
        <taxon>Hemiptera</taxon>
        <taxon>Sternorrhyncha</taxon>
        <taxon>Psylloidea</taxon>
        <taxon>Psyllidae</taxon>
        <taxon>Psyllinae</taxon>
        <taxon>Cacopsylla</taxon>
    </lineage>
</organism>
<evidence type="ECO:0000256" key="2">
    <source>
        <dbReference type="SAM" id="MobiDB-lite"/>
    </source>
</evidence>
<feature type="compositionally biased region" description="Polar residues" evidence="2">
    <location>
        <begin position="196"/>
        <end position="205"/>
    </location>
</feature>
<feature type="compositionally biased region" description="Low complexity" evidence="2">
    <location>
        <begin position="577"/>
        <end position="619"/>
    </location>
</feature>
<keyword evidence="1" id="KW-0175">Coiled coil</keyword>
<feature type="coiled-coil region" evidence="1">
    <location>
        <begin position="329"/>
        <end position="366"/>
    </location>
</feature>
<feature type="compositionally biased region" description="Low complexity" evidence="2">
    <location>
        <begin position="178"/>
        <end position="195"/>
    </location>
</feature>
<feature type="region of interest" description="Disordered" evidence="2">
    <location>
        <begin position="969"/>
        <end position="993"/>
    </location>
</feature>
<proteinExistence type="predicted"/>
<feature type="compositionally biased region" description="Polar residues" evidence="2">
    <location>
        <begin position="518"/>
        <end position="529"/>
    </location>
</feature>
<feature type="compositionally biased region" description="Polar residues" evidence="2">
    <location>
        <begin position="552"/>
        <end position="569"/>
    </location>
</feature>
<reference evidence="3" key="1">
    <citation type="submission" date="2021-05" db="EMBL/GenBank/DDBJ databases">
        <authorList>
            <person name="Alioto T."/>
            <person name="Alioto T."/>
            <person name="Gomez Garrido J."/>
        </authorList>
    </citation>
    <scope>NUCLEOTIDE SEQUENCE</scope>
</reference>
<evidence type="ECO:0000256" key="1">
    <source>
        <dbReference type="SAM" id="Coils"/>
    </source>
</evidence>